<feature type="region of interest" description="Disordered" evidence="1">
    <location>
        <begin position="1"/>
        <end position="25"/>
    </location>
</feature>
<organism evidence="2 3">
    <name type="scientific">Desmophyllum pertusum</name>
    <dbReference type="NCBI Taxonomy" id="174260"/>
    <lineage>
        <taxon>Eukaryota</taxon>
        <taxon>Metazoa</taxon>
        <taxon>Cnidaria</taxon>
        <taxon>Anthozoa</taxon>
        <taxon>Hexacorallia</taxon>
        <taxon>Scleractinia</taxon>
        <taxon>Caryophylliina</taxon>
        <taxon>Caryophylliidae</taxon>
        <taxon>Desmophyllum</taxon>
    </lineage>
</organism>
<protein>
    <submittedName>
        <fullName evidence="2">Exocyst complex component 7</fullName>
    </submittedName>
</protein>
<evidence type="ECO:0000256" key="1">
    <source>
        <dbReference type="SAM" id="MobiDB-lite"/>
    </source>
</evidence>
<dbReference type="OrthoDB" id="1922221at2759"/>
<evidence type="ECO:0000313" key="2">
    <source>
        <dbReference type="EMBL" id="KAJ7310193.1"/>
    </source>
</evidence>
<dbReference type="EMBL" id="MU828078">
    <property type="protein sequence ID" value="KAJ7310193.1"/>
    <property type="molecule type" value="Genomic_DNA"/>
</dbReference>
<gene>
    <name evidence="2" type="primary">EXOC7_3</name>
    <name evidence="2" type="ORF">OS493_040159</name>
</gene>
<evidence type="ECO:0000313" key="3">
    <source>
        <dbReference type="Proteomes" id="UP001163046"/>
    </source>
</evidence>
<reference evidence="2" key="1">
    <citation type="submission" date="2023-01" db="EMBL/GenBank/DDBJ databases">
        <title>Genome assembly of the deep-sea coral Lophelia pertusa.</title>
        <authorList>
            <person name="Herrera S."/>
            <person name="Cordes E."/>
        </authorList>
    </citation>
    <scope>NUCLEOTIDE SEQUENCE</scope>
    <source>
        <strain evidence="2">USNM1676648</strain>
        <tissue evidence="2">Polyp</tissue>
    </source>
</reference>
<keyword evidence="3" id="KW-1185">Reference proteome</keyword>
<dbReference type="AlphaFoldDB" id="A0A9W9Y6S1"/>
<accession>A0A9W9Y6S1</accession>
<proteinExistence type="predicted"/>
<dbReference type="Proteomes" id="UP001163046">
    <property type="component" value="Unassembled WGS sequence"/>
</dbReference>
<sequence length="113" mass="12759">MTFRLRKRHLDDKTSPGEKYPGFPERSLEKTDQITGNMLDILSKFEVRIHKLEDTIVPVHRETDDLQRRQASILYNKLLVVLSLSHGPGKGSQRSAGVGASRGGGMLWRGMRS</sequence>
<comment type="caution">
    <text evidence="2">The sequence shown here is derived from an EMBL/GenBank/DDBJ whole genome shotgun (WGS) entry which is preliminary data.</text>
</comment>
<name>A0A9W9Y6S1_9CNID</name>